<dbReference type="EMBL" id="JAUHMF010000002">
    <property type="protein sequence ID" value="MDT8899106.1"/>
    <property type="molecule type" value="Genomic_DNA"/>
</dbReference>
<dbReference type="InterPro" id="IPR028098">
    <property type="entry name" value="Glyco_trans_4-like_N"/>
</dbReference>
<evidence type="ECO:0000259" key="2">
    <source>
        <dbReference type="Pfam" id="PF13439"/>
    </source>
</evidence>
<evidence type="ECO:0000259" key="1">
    <source>
        <dbReference type="Pfam" id="PF00534"/>
    </source>
</evidence>
<evidence type="ECO:0000313" key="4">
    <source>
        <dbReference type="Proteomes" id="UP001254165"/>
    </source>
</evidence>
<protein>
    <submittedName>
        <fullName evidence="3">Glycosyltransferase family 4 protein</fullName>
        <ecNumber evidence="3">2.4.-.-</ecNumber>
    </submittedName>
</protein>
<keyword evidence="4" id="KW-1185">Reference proteome</keyword>
<keyword evidence="3" id="KW-0328">Glycosyltransferase</keyword>
<name>A0ABU3NTF6_9CHLR</name>
<evidence type="ECO:0000313" key="3">
    <source>
        <dbReference type="EMBL" id="MDT8899106.1"/>
    </source>
</evidence>
<dbReference type="EC" id="2.4.-.-" evidence="3"/>
<dbReference type="InterPro" id="IPR001296">
    <property type="entry name" value="Glyco_trans_1"/>
</dbReference>
<accession>A0ABU3NTF6</accession>
<dbReference type="GO" id="GO:0016757">
    <property type="term" value="F:glycosyltransferase activity"/>
    <property type="evidence" value="ECO:0007669"/>
    <property type="project" value="UniProtKB-KW"/>
</dbReference>
<comment type="caution">
    <text evidence="3">The sequence shown here is derived from an EMBL/GenBank/DDBJ whole genome shotgun (WGS) entry which is preliminary data.</text>
</comment>
<dbReference type="RefSeq" id="WP_315625789.1">
    <property type="nucleotide sequence ID" value="NZ_JAUHMF010000002.1"/>
</dbReference>
<reference evidence="3 4" key="1">
    <citation type="submission" date="2023-07" db="EMBL/GenBank/DDBJ databases">
        <title>Novel species of Thermanaerothrix with wide hydrolytic capabilities.</title>
        <authorList>
            <person name="Zayulina K.S."/>
            <person name="Podosokorskaya O.A."/>
            <person name="Elcheninov A.G."/>
        </authorList>
    </citation>
    <scope>NUCLEOTIDE SEQUENCE [LARGE SCALE GENOMIC DNA]</scope>
    <source>
        <strain evidence="3 4">4228-RoL</strain>
    </source>
</reference>
<proteinExistence type="predicted"/>
<dbReference type="Pfam" id="PF13439">
    <property type="entry name" value="Glyco_transf_4"/>
    <property type="match status" value="1"/>
</dbReference>
<dbReference type="PANTHER" id="PTHR12526">
    <property type="entry name" value="GLYCOSYLTRANSFERASE"/>
    <property type="match status" value="1"/>
</dbReference>
<dbReference type="PANTHER" id="PTHR12526:SF630">
    <property type="entry name" value="GLYCOSYLTRANSFERASE"/>
    <property type="match status" value="1"/>
</dbReference>
<dbReference type="Pfam" id="PF00534">
    <property type="entry name" value="Glycos_transf_1"/>
    <property type="match status" value="1"/>
</dbReference>
<feature type="domain" description="Glycosyl transferase family 1" evidence="1">
    <location>
        <begin position="179"/>
        <end position="339"/>
    </location>
</feature>
<dbReference type="Proteomes" id="UP001254165">
    <property type="component" value="Unassembled WGS sequence"/>
</dbReference>
<feature type="domain" description="Glycosyltransferase subfamily 4-like N-terminal" evidence="2">
    <location>
        <begin position="23"/>
        <end position="146"/>
    </location>
</feature>
<dbReference type="Gene3D" id="3.40.50.2000">
    <property type="entry name" value="Glycogen Phosphorylase B"/>
    <property type="match status" value="2"/>
</dbReference>
<dbReference type="CDD" id="cd03801">
    <property type="entry name" value="GT4_PimA-like"/>
    <property type="match status" value="1"/>
</dbReference>
<gene>
    <name evidence="3" type="ORF">QYE77_12605</name>
</gene>
<organism evidence="3 4">
    <name type="scientific">Thermanaerothrix solaris</name>
    <dbReference type="NCBI Taxonomy" id="3058434"/>
    <lineage>
        <taxon>Bacteria</taxon>
        <taxon>Bacillati</taxon>
        <taxon>Chloroflexota</taxon>
        <taxon>Anaerolineae</taxon>
        <taxon>Anaerolineales</taxon>
        <taxon>Anaerolineaceae</taxon>
        <taxon>Thermanaerothrix</taxon>
    </lineage>
</organism>
<dbReference type="SUPFAM" id="SSF53756">
    <property type="entry name" value="UDP-Glycosyltransferase/glycogen phosphorylase"/>
    <property type="match status" value="1"/>
</dbReference>
<keyword evidence="3" id="KW-0808">Transferase</keyword>
<sequence>MQVGLIIYGNLNTLSGGYLYDRYLVHYLQNQGDTVTVISQTWPGYGLALAHNFDFKQKRRLKALPLEILLQDELNHPSLFWLNHQLRSTVHYPIVAIVHHLRSSEPYHPRIMRYLYGWIERAYLNSVDGFIFNSRTTQQSVYNTSRSAQEKPHCIVYPGGNAQGEGIADPNYLVERSHQNGPLRILFLGNLIRRKRLDVLLSALMTLPCTTWVLDIVGRTDLEPQTTRAIHAFIHRHNLWPNIRLWGACGNETLRELLTHHQVLAVPSDYEGFGIAYLEAMAYGLVPIATTSGGAVEIISHGQNGFLIPTGHSETLAQVLALLHKQRDILAQMSLAARARYEAFPTWEQSMAKARHFIHTLVTAWAQQA</sequence>